<dbReference type="SUPFAM" id="SSF52540">
    <property type="entry name" value="P-loop containing nucleoside triphosphate hydrolases"/>
    <property type="match status" value="1"/>
</dbReference>
<dbReference type="InterPro" id="IPR025669">
    <property type="entry name" value="AAA_dom"/>
</dbReference>
<dbReference type="Gene3D" id="3.40.50.300">
    <property type="entry name" value="P-loop containing nucleotide triphosphate hydrolases"/>
    <property type="match status" value="1"/>
</dbReference>
<dbReference type="EMBL" id="FLRH01000001">
    <property type="protein sequence ID" value="SBT63063.1"/>
    <property type="molecule type" value="Genomic_DNA"/>
</dbReference>
<sequence length="279" mass="30031">MTYTLTPARWRELRVYRTAETPRRLALINRKGGSGKTTTAIQVAAALAAWGVRVRLTDGDPQFASSTYWLPPQRPAGYPTLLDVMLGDSSIREATASTTVPGLRIVPSLDTLGRVDAERPPGSDTLLRDEYDDDQDDVDVEILDAAPSMGLVTVSMLTAATHVAVCMKTSTLDYVGAAELAKPLGLIRKRLNPTLETAAVVMADTDGGTVLSRSLDERLVQEYPGALVHQIPHSVRAQEAPGVHQPLIDYAPDNPVTAAYWNLAAAVVPRLGLAWKVGP</sequence>
<organism evidence="3 4">
    <name type="scientific">Micromonospora sediminicola</name>
    <dbReference type="NCBI Taxonomy" id="946078"/>
    <lineage>
        <taxon>Bacteria</taxon>
        <taxon>Bacillati</taxon>
        <taxon>Actinomycetota</taxon>
        <taxon>Actinomycetes</taxon>
        <taxon>Micromonosporales</taxon>
        <taxon>Micromonosporaceae</taxon>
        <taxon>Micromonospora</taxon>
    </lineage>
</organism>
<dbReference type="InterPro" id="IPR050678">
    <property type="entry name" value="DNA_Partitioning_ATPase"/>
</dbReference>
<keyword evidence="4" id="KW-1185">Reference proteome</keyword>
<protein>
    <submittedName>
        <fullName evidence="3">Chromosome partitioning protein</fullName>
    </submittedName>
</protein>
<feature type="domain" description="AAA" evidence="1">
    <location>
        <begin position="25"/>
        <end position="196"/>
    </location>
</feature>
<dbReference type="Proteomes" id="UP000199558">
    <property type="component" value="Unassembled WGS sequence"/>
</dbReference>
<reference evidence="4" key="2">
    <citation type="submission" date="2016-06" db="EMBL/GenBank/DDBJ databases">
        <authorList>
            <person name="Varghese N."/>
            <person name="Submissions Spin"/>
        </authorList>
    </citation>
    <scope>NUCLEOTIDE SEQUENCE [LARGE SCALE GENOMIC DNA]</scope>
    <source>
        <strain evidence="4">DSM 45794</strain>
    </source>
</reference>
<reference evidence="3" key="1">
    <citation type="submission" date="2016-06" db="EMBL/GenBank/DDBJ databases">
        <authorList>
            <person name="Kjaerup R.B."/>
            <person name="Dalgaard T.S."/>
            <person name="Juul-Madsen H.R."/>
        </authorList>
    </citation>
    <scope>NUCLEOTIDE SEQUENCE [LARGE SCALE GENOMIC DNA]</scope>
    <source>
        <strain evidence="3">DSM 45794</strain>
    </source>
</reference>
<dbReference type="RefSeq" id="WP_176710393.1">
    <property type="nucleotide sequence ID" value="NZ_FLRH01000001.1"/>
</dbReference>
<evidence type="ECO:0000313" key="2">
    <source>
        <dbReference type="EMBL" id="SBT63063.1"/>
    </source>
</evidence>
<gene>
    <name evidence="2" type="ORF">GA0070622_0003</name>
    <name evidence="3" type="ORF">GA0070622_0024</name>
</gene>
<proteinExistence type="predicted"/>
<dbReference type="EMBL" id="FLRH01000001">
    <property type="protein sequence ID" value="SBT63084.1"/>
    <property type="molecule type" value="Genomic_DNA"/>
</dbReference>
<dbReference type="PANTHER" id="PTHR13696">
    <property type="entry name" value="P-LOOP CONTAINING NUCLEOSIDE TRIPHOSPHATE HYDROLASE"/>
    <property type="match status" value="1"/>
</dbReference>
<name>A0A1A9B231_9ACTN</name>
<dbReference type="Pfam" id="PF13614">
    <property type="entry name" value="AAA_31"/>
    <property type="match status" value="1"/>
</dbReference>
<accession>A0A1A9B231</accession>
<dbReference type="PANTHER" id="PTHR13696:SF52">
    <property type="entry name" value="PARA FAMILY PROTEIN CT_582"/>
    <property type="match status" value="1"/>
</dbReference>
<dbReference type="InterPro" id="IPR027417">
    <property type="entry name" value="P-loop_NTPase"/>
</dbReference>
<dbReference type="STRING" id="946078.GA0070622_0003"/>
<evidence type="ECO:0000313" key="4">
    <source>
        <dbReference type="Proteomes" id="UP000199558"/>
    </source>
</evidence>
<evidence type="ECO:0000259" key="1">
    <source>
        <dbReference type="Pfam" id="PF13614"/>
    </source>
</evidence>
<dbReference type="AlphaFoldDB" id="A0A1A9B231"/>
<evidence type="ECO:0000313" key="3">
    <source>
        <dbReference type="EMBL" id="SBT63084.1"/>
    </source>
</evidence>